<dbReference type="InterPro" id="IPR034015">
    <property type="entry name" value="M1_LTA4H"/>
</dbReference>
<feature type="active site" description="Proton acceptor" evidence="1">
    <location>
        <position position="343"/>
    </location>
</feature>
<proteinExistence type="predicted"/>
<feature type="binding site" evidence="2">
    <location>
        <position position="365"/>
    </location>
    <ligand>
        <name>Zn(2+)</name>
        <dbReference type="ChEBI" id="CHEBI:29105"/>
        <note>catalytic</note>
    </ligand>
</feature>
<comment type="caution">
    <text evidence="4">The sequence shown here is derived from an EMBL/GenBank/DDBJ whole genome shotgun (WGS) entry which is preliminary data.</text>
</comment>
<evidence type="ECO:0000256" key="2">
    <source>
        <dbReference type="PIRSR" id="PIRSR634015-3"/>
    </source>
</evidence>
<comment type="cofactor">
    <cofactor evidence="2">
        <name>Zn(2+)</name>
        <dbReference type="ChEBI" id="CHEBI:29105"/>
    </cofactor>
    <text evidence="2">Binds 1 zinc ion per subunit.</text>
</comment>
<sequence>MPVSFKSFFLFLGFTLIIQAFPLSAQMFDLRTDFSRQDTLHGAVTPERIWWDLIDYHLDVTVHIEDQRLSGSNTVFYRVLEPHHIMQIDLQEPMNITRVTQNGSELPFSREGLAWFIELPDDHTEGEIRSLRVEYSGKPVVAANPPWNGGLTWQSDGNGNPFVANANQGIGPSVWWPNKDHPYDEPDSMRISLTVPDSLVAVSNGRHTGTDQHENGTATWHWKVVNPINAYGVNLSVGDYVHFGEEYEGEDGTLTLDYYVLRENEEKARAQFEQVKPMMEAFEYWFGPYPFYEDGFKLIEVPYLGMEHQSAVTYGNDYENGYRGRDLSGSGWGLLFDFIIIHETGHEWFANNITYADVADMWVHEGFTNYSESLYLDYHHGEQAAGEYVRGLRLTIQNDRPLMGIRGVRFRGSSDMYNKGGNLLHTIRQIVNDDELWRQTLRGLNAKFRHETVYSEEIEEYISGKTGVDLQTVFDQYLRDIRIPTFEYAFRDGQLMYRWGNAINGFTMPVDVTIDGINLRLETTDSWSTMPWENWEDAQLEVDPDYYVGSFDLLGGQ</sequence>
<dbReference type="Gene3D" id="2.60.40.1730">
    <property type="entry name" value="tricorn interacting facor f3 domain"/>
    <property type="match status" value="1"/>
</dbReference>
<dbReference type="Proteomes" id="UP000245533">
    <property type="component" value="Unassembled WGS sequence"/>
</dbReference>
<dbReference type="InterPro" id="IPR027268">
    <property type="entry name" value="Peptidase_M4/M1_CTD_sf"/>
</dbReference>
<dbReference type="OrthoDB" id="100605at2"/>
<dbReference type="RefSeq" id="WP_109646841.1">
    <property type="nucleotide sequence ID" value="NZ_QGGB01000006.1"/>
</dbReference>
<dbReference type="InterPro" id="IPR042097">
    <property type="entry name" value="Aminopeptidase_N-like_N_sf"/>
</dbReference>
<dbReference type="GO" id="GO:0008237">
    <property type="term" value="F:metallopeptidase activity"/>
    <property type="evidence" value="ECO:0007669"/>
    <property type="project" value="InterPro"/>
</dbReference>
<keyword evidence="5" id="KW-1185">Reference proteome</keyword>
<feature type="binding site" evidence="2">
    <location>
        <position position="346"/>
    </location>
    <ligand>
        <name>Zn(2+)</name>
        <dbReference type="ChEBI" id="CHEBI:29105"/>
        <note>catalytic</note>
    </ligand>
</feature>
<dbReference type="GO" id="GO:0008270">
    <property type="term" value="F:zinc ion binding"/>
    <property type="evidence" value="ECO:0007669"/>
    <property type="project" value="InterPro"/>
</dbReference>
<dbReference type="PANTHER" id="PTHR45726">
    <property type="entry name" value="LEUKOTRIENE A-4 HYDROLASE"/>
    <property type="match status" value="1"/>
</dbReference>
<protein>
    <submittedName>
        <fullName evidence="4">Peptidase M1</fullName>
    </submittedName>
</protein>
<feature type="binding site" evidence="2">
    <location>
        <position position="342"/>
    </location>
    <ligand>
        <name>Zn(2+)</name>
        <dbReference type="ChEBI" id="CHEBI:29105"/>
        <note>catalytic</note>
    </ligand>
</feature>
<evidence type="ECO:0000313" key="5">
    <source>
        <dbReference type="Proteomes" id="UP000245533"/>
    </source>
</evidence>
<reference evidence="4 5" key="1">
    <citation type="submission" date="2018-05" db="EMBL/GenBank/DDBJ databases">
        <title>Rhodohalobacter halophilus gen. nov., sp. nov., a moderately halophilic member of the family Balneolaceae.</title>
        <authorList>
            <person name="Liu Z.-W."/>
        </authorList>
    </citation>
    <scope>NUCLEOTIDE SEQUENCE [LARGE SCALE GENOMIC DNA]</scope>
    <source>
        <strain evidence="4 5">8A47</strain>
    </source>
</reference>
<organism evidence="4 5">
    <name type="scientific">Rhodohalobacter mucosus</name>
    <dbReference type="NCBI Taxonomy" id="2079485"/>
    <lineage>
        <taxon>Bacteria</taxon>
        <taxon>Pseudomonadati</taxon>
        <taxon>Balneolota</taxon>
        <taxon>Balneolia</taxon>
        <taxon>Balneolales</taxon>
        <taxon>Balneolaceae</taxon>
        <taxon>Rhodohalobacter</taxon>
    </lineage>
</organism>
<dbReference type="Pfam" id="PF01433">
    <property type="entry name" value="Peptidase_M1"/>
    <property type="match status" value="1"/>
</dbReference>
<feature type="domain" description="Peptidase M1 membrane alanine aminopeptidase" evidence="3">
    <location>
        <begin position="273"/>
        <end position="477"/>
    </location>
</feature>
<dbReference type="EMBL" id="QGGB01000006">
    <property type="protein sequence ID" value="PWN06727.1"/>
    <property type="molecule type" value="Genomic_DNA"/>
</dbReference>
<gene>
    <name evidence="4" type="ORF">DDZ15_09435</name>
</gene>
<dbReference type="Gene3D" id="1.10.390.10">
    <property type="entry name" value="Neutral Protease Domain 2"/>
    <property type="match status" value="1"/>
</dbReference>
<keyword evidence="2" id="KW-0479">Metal-binding</keyword>
<dbReference type="AlphaFoldDB" id="A0A316TQ46"/>
<evidence type="ECO:0000313" key="4">
    <source>
        <dbReference type="EMBL" id="PWN06727.1"/>
    </source>
</evidence>
<feature type="active site" description="Proton donor" evidence="1">
    <location>
        <position position="417"/>
    </location>
</feature>
<keyword evidence="2" id="KW-0862">Zinc</keyword>
<dbReference type="SUPFAM" id="SSF63737">
    <property type="entry name" value="Leukotriene A4 hydrolase N-terminal domain"/>
    <property type="match status" value="1"/>
</dbReference>
<dbReference type="PANTHER" id="PTHR45726:SF3">
    <property type="entry name" value="LEUKOTRIENE A-4 HYDROLASE"/>
    <property type="match status" value="1"/>
</dbReference>
<dbReference type="CDD" id="cd09603">
    <property type="entry name" value="M1_APN_like"/>
    <property type="match status" value="1"/>
</dbReference>
<evidence type="ECO:0000256" key="1">
    <source>
        <dbReference type="PIRSR" id="PIRSR634015-1"/>
    </source>
</evidence>
<dbReference type="SUPFAM" id="SSF55486">
    <property type="entry name" value="Metalloproteases ('zincins'), catalytic domain"/>
    <property type="match status" value="1"/>
</dbReference>
<accession>A0A316TQ46</accession>
<name>A0A316TQ46_9BACT</name>
<dbReference type="InterPro" id="IPR014782">
    <property type="entry name" value="Peptidase_M1_dom"/>
</dbReference>
<evidence type="ECO:0000259" key="3">
    <source>
        <dbReference type="Pfam" id="PF01433"/>
    </source>
</evidence>